<evidence type="ECO:0000313" key="3">
    <source>
        <dbReference type="Proteomes" id="UP000297910"/>
    </source>
</evidence>
<reference evidence="2 3" key="1">
    <citation type="submission" date="2017-12" db="EMBL/GenBank/DDBJ databases">
        <title>Comparative genomics of Botrytis spp.</title>
        <authorList>
            <person name="Valero-Jimenez C.A."/>
            <person name="Tapia P."/>
            <person name="Veloso J."/>
            <person name="Silva-Moreno E."/>
            <person name="Staats M."/>
            <person name="Valdes J.H."/>
            <person name="Van Kan J.A.L."/>
        </authorList>
    </citation>
    <scope>NUCLEOTIDE SEQUENCE [LARGE SCALE GENOMIC DNA]</scope>
    <source>
        <strain evidence="2 3">Bp0003</strain>
    </source>
</reference>
<evidence type="ECO:0000313" key="2">
    <source>
        <dbReference type="EMBL" id="TGO26276.1"/>
    </source>
</evidence>
<dbReference type="Proteomes" id="UP000297910">
    <property type="component" value="Unassembled WGS sequence"/>
</dbReference>
<gene>
    <name evidence="2" type="ORF">BPAE_0063g00450</name>
</gene>
<feature type="region of interest" description="Disordered" evidence="1">
    <location>
        <begin position="1"/>
        <end position="38"/>
    </location>
</feature>
<feature type="compositionally biased region" description="Polar residues" evidence="1">
    <location>
        <begin position="20"/>
        <end position="38"/>
    </location>
</feature>
<organism evidence="2 3">
    <name type="scientific">Botrytis paeoniae</name>
    <dbReference type="NCBI Taxonomy" id="278948"/>
    <lineage>
        <taxon>Eukaryota</taxon>
        <taxon>Fungi</taxon>
        <taxon>Dikarya</taxon>
        <taxon>Ascomycota</taxon>
        <taxon>Pezizomycotina</taxon>
        <taxon>Leotiomycetes</taxon>
        <taxon>Helotiales</taxon>
        <taxon>Sclerotiniaceae</taxon>
        <taxon>Botrytis</taxon>
    </lineage>
</organism>
<proteinExistence type="predicted"/>
<dbReference type="EMBL" id="PQXI01000063">
    <property type="protein sequence ID" value="TGO26276.1"/>
    <property type="molecule type" value="Genomic_DNA"/>
</dbReference>
<dbReference type="AlphaFoldDB" id="A0A4Z1FNN8"/>
<keyword evidence="3" id="KW-1185">Reference proteome</keyword>
<name>A0A4Z1FNN8_9HELO</name>
<sequence length="60" mass="6484">MNPQSPVAIASNHDRKRTHPSLQTGHESSLSVADSPPVNRNTYIMRSGIAVTAVLMVTEL</sequence>
<comment type="caution">
    <text evidence="2">The sequence shown here is derived from an EMBL/GenBank/DDBJ whole genome shotgun (WGS) entry which is preliminary data.</text>
</comment>
<evidence type="ECO:0000256" key="1">
    <source>
        <dbReference type="SAM" id="MobiDB-lite"/>
    </source>
</evidence>
<accession>A0A4Z1FNN8</accession>
<protein>
    <submittedName>
        <fullName evidence="2">Uncharacterized protein</fullName>
    </submittedName>
</protein>